<evidence type="ECO:0000313" key="1">
    <source>
        <dbReference type="EMBL" id="ESL12100.1"/>
    </source>
</evidence>
<proteinExistence type="predicted"/>
<dbReference type="VEuPathDB" id="TriTrypDB:TRSC58_00138"/>
<accession>A0A061JCN1</accession>
<protein>
    <submittedName>
        <fullName evidence="1">Uncharacterized protein</fullName>
    </submittedName>
</protein>
<reference evidence="1 2" key="1">
    <citation type="submission" date="2013-07" db="EMBL/GenBank/DDBJ databases">
        <authorList>
            <person name="Stoco P.H."/>
            <person name="Wagner G."/>
            <person name="Gerber A."/>
            <person name="Zaha A."/>
            <person name="Thompson C."/>
            <person name="Bartholomeu D.C."/>
            <person name="Luckemeyer D.D."/>
            <person name="Bahia D."/>
            <person name="Loreto E."/>
            <person name="Prestes E.B."/>
            <person name="Lima F.M."/>
            <person name="Rodrigues-Luiz G."/>
            <person name="Vallejo G.A."/>
            <person name="Filho J.F."/>
            <person name="Monteiro K.M."/>
            <person name="Tyler K.M."/>
            <person name="de Almeida L.G."/>
            <person name="Ortiz M.F."/>
            <person name="Siervo M.A."/>
            <person name="de Moraes M.H."/>
            <person name="Cunha O.L."/>
            <person name="Mendonca-Neto R."/>
            <person name="Silva R."/>
            <person name="Teixeira S.M."/>
            <person name="Murta S.M."/>
            <person name="Sincero T.C."/>
            <person name="Mendes T.A."/>
            <person name="Urmenyi T.P."/>
            <person name="Silva V.G."/>
            <person name="da Rocha W.D."/>
            <person name="Andersson B."/>
            <person name="Romanha A.J."/>
            <person name="Steindel M."/>
            <person name="de Vasconcelos A.T."/>
            <person name="Grisard E.C."/>
        </authorList>
    </citation>
    <scope>NUCLEOTIDE SEQUENCE [LARGE SCALE GENOMIC DNA]</scope>
    <source>
        <strain evidence="1 2">SC58</strain>
    </source>
</reference>
<comment type="caution">
    <text evidence="1">The sequence shown here is derived from an EMBL/GenBank/DDBJ whole genome shotgun (WGS) entry which is preliminary data.</text>
</comment>
<dbReference type="EMBL" id="AUPL01000138">
    <property type="protein sequence ID" value="ESL12100.1"/>
    <property type="molecule type" value="Genomic_DNA"/>
</dbReference>
<name>A0A061JCN1_TRYRA</name>
<organism evidence="1 2">
    <name type="scientific">Trypanosoma rangeli SC58</name>
    <dbReference type="NCBI Taxonomy" id="429131"/>
    <lineage>
        <taxon>Eukaryota</taxon>
        <taxon>Discoba</taxon>
        <taxon>Euglenozoa</taxon>
        <taxon>Kinetoplastea</taxon>
        <taxon>Metakinetoplastina</taxon>
        <taxon>Trypanosomatida</taxon>
        <taxon>Trypanosomatidae</taxon>
        <taxon>Trypanosoma</taxon>
        <taxon>Herpetosoma</taxon>
    </lineage>
</organism>
<dbReference type="OrthoDB" id="247174at2759"/>
<gene>
    <name evidence="1" type="ORF">TRSC58_00138</name>
</gene>
<dbReference type="Proteomes" id="UP000031737">
    <property type="component" value="Unassembled WGS sequence"/>
</dbReference>
<dbReference type="AlphaFoldDB" id="A0A061JCN1"/>
<evidence type="ECO:0000313" key="2">
    <source>
        <dbReference type="Proteomes" id="UP000031737"/>
    </source>
</evidence>
<keyword evidence="2" id="KW-1185">Reference proteome</keyword>
<sequence length="471" mass="53122">MFFGCRPCSRLLASRLCVVAAIQLCLLILIVNPVHVPVTWLKSNPKSWDGIFNAGNASQFNSAGWRGARCGPGAVLQHSKLRYDCRMPDRAEKPVSPPFCELILRPGPPPCGFFVGGSFKTPLRPLRLSELRQMRGDGRAACASRRTYDGVQHNSTPRAAETGGQGLAFELRPASCPSYRYFSPLEALSILHHASIGYNGYGIVVSGDSMMRQILLRLMFFLRGEELFAEHYFHYDALYIVYEDHDELALSFNCTHRALLAKYFPGYQVGSNGGASCDGVQPRERVLAILLFLWDPVVGKFREDAFLMQGPPLHLASFMYWWKQGSDSTQDLTRYFRRVKSRRFGNATKTNDTRINYIYFTTPRLELVGSHIIPNEVRLKRNALAWNALQLMQEEWKKVGAGKPPVSLVDFATLADVRRLRRTGDLVHFMCTWNPNSPGEISRMMITHASCGDPMNLAVVQWTLHLLWTGL</sequence>